<dbReference type="EMBL" id="CP027860">
    <property type="protein sequence ID" value="AVP98572.1"/>
    <property type="molecule type" value="Genomic_DNA"/>
</dbReference>
<reference evidence="1 2" key="1">
    <citation type="submission" date="2018-03" db="EMBL/GenBank/DDBJ databases">
        <title>Ahniella affigens gen. nov., sp. nov., a gammaproteobacterium isolated from sandy soil near a stream.</title>
        <authorList>
            <person name="Ko Y."/>
            <person name="Kim J.-H."/>
        </authorList>
    </citation>
    <scope>NUCLEOTIDE SEQUENCE [LARGE SCALE GENOMIC DNA]</scope>
    <source>
        <strain evidence="1 2">D13</strain>
    </source>
</reference>
<proteinExistence type="predicted"/>
<organism evidence="1 2">
    <name type="scientific">Ahniella affigens</name>
    <dbReference type="NCBI Taxonomy" id="2021234"/>
    <lineage>
        <taxon>Bacteria</taxon>
        <taxon>Pseudomonadati</taxon>
        <taxon>Pseudomonadota</taxon>
        <taxon>Gammaproteobacteria</taxon>
        <taxon>Lysobacterales</taxon>
        <taxon>Rhodanobacteraceae</taxon>
        <taxon>Ahniella</taxon>
    </lineage>
</organism>
<dbReference type="KEGG" id="xba:C7S18_15865"/>
<accession>A0A2P1PUS2</accession>
<protein>
    <submittedName>
        <fullName evidence="1">Uncharacterized protein</fullName>
    </submittedName>
</protein>
<evidence type="ECO:0000313" key="2">
    <source>
        <dbReference type="Proteomes" id="UP000241074"/>
    </source>
</evidence>
<reference evidence="1 2" key="2">
    <citation type="submission" date="2018-03" db="EMBL/GenBank/DDBJ databases">
        <authorList>
            <person name="Keele B.F."/>
        </authorList>
    </citation>
    <scope>NUCLEOTIDE SEQUENCE [LARGE SCALE GENOMIC DNA]</scope>
    <source>
        <strain evidence="1 2">D13</strain>
    </source>
</reference>
<evidence type="ECO:0000313" key="1">
    <source>
        <dbReference type="EMBL" id="AVP98572.1"/>
    </source>
</evidence>
<gene>
    <name evidence="1" type="ORF">C7S18_15865</name>
</gene>
<dbReference type="Proteomes" id="UP000241074">
    <property type="component" value="Chromosome"/>
</dbReference>
<dbReference type="AlphaFoldDB" id="A0A2P1PUS2"/>
<sequence length="187" mass="20985">MDRNEVLSRTFHSLVKLRESNLQVRGLAVRSSAPSIVHMAPGFQSNLHSRVRTLLLARDPVRFSKMLSDEPIRLNFGLGGFEQIRLPLYDRTSGRAGDIINAYSTVDSVAKHLLRTLRNMVLLKSAEPQLNLRTFVLRPLSVGKHKEDIDNEIKLTSSALRAQQVDVEMVDSADELADAVVRWSKVA</sequence>
<keyword evidence="2" id="KW-1185">Reference proteome</keyword>
<name>A0A2P1PUS2_9GAMM</name>